<name>A0AAT9HFC1_9ACTN</name>
<dbReference type="EMBL" id="AP035768">
    <property type="protein sequence ID" value="BFO16015.1"/>
    <property type="molecule type" value="Genomic_DNA"/>
</dbReference>
<feature type="region of interest" description="Disordered" evidence="1">
    <location>
        <begin position="168"/>
        <end position="187"/>
    </location>
</feature>
<reference evidence="2" key="1">
    <citation type="submission" date="2024-06" db="EMBL/GenBank/DDBJ databases">
        <authorList>
            <consortium name="consrtm"/>
            <person name="Uemura M."/>
            <person name="Terahara T."/>
        </authorList>
    </citation>
    <scope>NUCLEOTIDE SEQUENCE</scope>
    <source>
        <strain evidence="2">KM77-8</strain>
    </source>
</reference>
<organism evidence="2">
    <name type="scientific">Streptomyces haneummycinicus</name>
    <dbReference type="NCBI Taxonomy" id="3074435"/>
    <lineage>
        <taxon>Bacteria</taxon>
        <taxon>Bacillati</taxon>
        <taxon>Actinomycetota</taxon>
        <taxon>Actinomycetes</taxon>
        <taxon>Kitasatosporales</taxon>
        <taxon>Streptomycetaceae</taxon>
        <taxon>Streptomyces</taxon>
    </lineage>
</organism>
<proteinExistence type="predicted"/>
<gene>
    <name evidence="2" type="ORF">SHKM778_24030</name>
</gene>
<reference evidence="2" key="2">
    <citation type="submission" date="2024-07" db="EMBL/GenBank/DDBJ databases">
        <title>Streptomyces haneummycinica sp. nov., a new antibiotic-producing actinobacterium isolated from marine sediment.</title>
        <authorList>
            <person name="Uemura M."/>
            <person name="Hamada M."/>
            <person name="Hirano S."/>
            <person name="Kobayashi K."/>
            <person name="Ohshiro T."/>
            <person name="Kobayashi T."/>
            <person name="Terahara T."/>
        </authorList>
    </citation>
    <scope>NUCLEOTIDE SEQUENCE</scope>
    <source>
        <strain evidence="2">KM77-8</strain>
    </source>
</reference>
<evidence type="ECO:0000313" key="2">
    <source>
        <dbReference type="EMBL" id="BFO16015.1"/>
    </source>
</evidence>
<evidence type="ECO:0000256" key="1">
    <source>
        <dbReference type="SAM" id="MobiDB-lite"/>
    </source>
</evidence>
<protein>
    <submittedName>
        <fullName evidence="2">Uncharacterized protein</fullName>
    </submittedName>
</protein>
<dbReference type="AlphaFoldDB" id="A0AAT9HFC1"/>
<sequence>MLAAVALEVRVDPVRHPEQRQLPEGGEVAGAEVVGEGGVDLVRLVDVAVRHAAAQRLGGHVDEFDLLGPPYDLVRYGVPLPYAGDRLHYVAQRLQVLDVDGGEHVDAGGEEFLHVLPASGVAGAGGVGVGELVDQRDLGAAGEDGVEVHLPVLGLPRRHLFEPVQQGLRTGRPCGSAKATTQSVPRPARRWASESIAYVLPTPGAAPR</sequence>
<accession>A0AAT9HFC1</accession>